<name>A0A0E9PU21_ANGAN</name>
<accession>A0A0E9PU21</accession>
<protein>
    <submittedName>
        <fullName evidence="1">Uncharacterized protein</fullName>
    </submittedName>
</protein>
<proteinExistence type="predicted"/>
<organism evidence="1">
    <name type="scientific">Anguilla anguilla</name>
    <name type="common">European freshwater eel</name>
    <name type="synonym">Muraena anguilla</name>
    <dbReference type="NCBI Taxonomy" id="7936"/>
    <lineage>
        <taxon>Eukaryota</taxon>
        <taxon>Metazoa</taxon>
        <taxon>Chordata</taxon>
        <taxon>Craniata</taxon>
        <taxon>Vertebrata</taxon>
        <taxon>Euteleostomi</taxon>
        <taxon>Actinopterygii</taxon>
        <taxon>Neopterygii</taxon>
        <taxon>Teleostei</taxon>
        <taxon>Anguilliformes</taxon>
        <taxon>Anguillidae</taxon>
        <taxon>Anguilla</taxon>
    </lineage>
</organism>
<evidence type="ECO:0000313" key="1">
    <source>
        <dbReference type="EMBL" id="JAH07752.1"/>
    </source>
</evidence>
<sequence>MHLYGIFNYGLTFFHICNFSFHQSLIIKSNQNMLTKDHIVLNKLNQCNFFQGGGC</sequence>
<dbReference type="EMBL" id="GBXM01100825">
    <property type="protein sequence ID" value="JAH07752.1"/>
    <property type="molecule type" value="Transcribed_RNA"/>
</dbReference>
<reference evidence="1" key="2">
    <citation type="journal article" date="2015" name="Fish Shellfish Immunol.">
        <title>Early steps in the European eel (Anguilla anguilla)-Vibrio vulnificus interaction in the gills: Role of the RtxA13 toxin.</title>
        <authorList>
            <person name="Callol A."/>
            <person name="Pajuelo D."/>
            <person name="Ebbesson L."/>
            <person name="Teles M."/>
            <person name="MacKenzie S."/>
            <person name="Amaro C."/>
        </authorList>
    </citation>
    <scope>NUCLEOTIDE SEQUENCE</scope>
</reference>
<reference evidence="1" key="1">
    <citation type="submission" date="2014-11" db="EMBL/GenBank/DDBJ databases">
        <authorList>
            <person name="Amaro Gonzalez C."/>
        </authorList>
    </citation>
    <scope>NUCLEOTIDE SEQUENCE</scope>
</reference>
<dbReference type="AlphaFoldDB" id="A0A0E9PU21"/>